<reference evidence="1" key="2">
    <citation type="submission" date="2018-05" db="EMBL/GenBank/DDBJ databases">
        <title>OgluRS3 (Oryza glumaepatula Reference Sequence Version 3).</title>
        <authorList>
            <person name="Zhang J."/>
            <person name="Kudrna D."/>
            <person name="Lee S."/>
            <person name="Talag J."/>
            <person name="Welchert J."/>
            <person name="Wing R.A."/>
        </authorList>
    </citation>
    <scope>NUCLEOTIDE SEQUENCE [LARGE SCALE GENOMIC DNA]</scope>
</reference>
<organism evidence="1">
    <name type="scientific">Oryza glumipatula</name>
    <dbReference type="NCBI Taxonomy" id="40148"/>
    <lineage>
        <taxon>Eukaryota</taxon>
        <taxon>Viridiplantae</taxon>
        <taxon>Streptophyta</taxon>
        <taxon>Embryophyta</taxon>
        <taxon>Tracheophyta</taxon>
        <taxon>Spermatophyta</taxon>
        <taxon>Magnoliopsida</taxon>
        <taxon>Liliopsida</taxon>
        <taxon>Poales</taxon>
        <taxon>Poaceae</taxon>
        <taxon>BOP clade</taxon>
        <taxon>Oryzoideae</taxon>
        <taxon>Oryzeae</taxon>
        <taxon>Oryzinae</taxon>
        <taxon>Oryza</taxon>
    </lineage>
</organism>
<dbReference type="HOGENOM" id="CLU_2835332_0_0_1"/>
<dbReference type="AlphaFoldDB" id="A0A0E0AS54"/>
<dbReference type="Gramene" id="OGLUM08G06420.1">
    <property type="protein sequence ID" value="OGLUM08G06420.1"/>
    <property type="gene ID" value="OGLUM08G06420"/>
</dbReference>
<dbReference type="EnsemblPlants" id="OGLUM08G06420.1">
    <property type="protein sequence ID" value="OGLUM08G06420.1"/>
    <property type="gene ID" value="OGLUM08G06420"/>
</dbReference>
<proteinExistence type="predicted"/>
<evidence type="ECO:0000313" key="1">
    <source>
        <dbReference type="EnsemblPlants" id="OGLUM08G06420.1"/>
    </source>
</evidence>
<protein>
    <submittedName>
        <fullName evidence="1">Uncharacterized protein</fullName>
    </submittedName>
</protein>
<dbReference type="Proteomes" id="UP000026961">
    <property type="component" value="Chromosome 8"/>
</dbReference>
<name>A0A0E0AS54_9ORYZ</name>
<evidence type="ECO:0000313" key="2">
    <source>
        <dbReference type="Proteomes" id="UP000026961"/>
    </source>
</evidence>
<accession>A0A0E0AS54</accession>
<reference evidence="1" key="1">
    <citation type="submission" date="2015-04" db="UniProtKB">
        <authorList>
            <consortium name="EnsemblPlants"/>
        </authorList>
    </citation>
    <scope>IDENTIFICATION</scope>
</reference>
<keyword evidence="2" id="KW-1185">Reference proteome</keyword>
<sequence>MPPSIPRCRHTLPQSSPHLPAYHHALALTQIEAVADLTLTLTQIRQIRWRHITSSKNKVSRILLSM</sequence>